<feature type="transmembrane region" description="Helical" evidence="2">
    <location>
        <begin position="24"/>
        <end position="43"/>
    </location>
</feature>
<feature type="transmembrane region" description="Helical" evidence="2">
    <location>
        <begin position="55"/>
        <end position="72"/>
    </location>
</feature>
<keyword evidence="2" id="KW-0812">Transmembrane</keyword>
<feature type="region of interest" description="Disordered" evidence="1">
    <location>
        <begin position="81"/>
        <end position="130"/>
    </location>
</feature>
<proteinExistence type="predicted"/>
<evidence type="ECO:0000256" key="2">
    <source>
        <dbReference type="SAM" id="Phobius"/>
    </source>
</evidence>
<organism evidence="3">
    <name type="scientific">Haptolina brevifila</name>
    <dbReference type="NCBI Taxonomy" id="156173"/>
    <lineage>
        <taxon>Eukaryota</taxon>
        <taxon>Haptista</taxon>
        <taxon>Haptophyta</taxon>
        <taxon>Prymnesiophyceae</taxon>
        <taxon>Prymnesiales</taxon>
        <taxon>Prymnesiaceae</taxon>
        <taxon>Haptolina</taxon>
    </lineage>
</organism>
<keyword evidence="2" id="KW-1133">Transmembrane helix</keyword>
<sequence length="130" mass="13234">MIVSLTVDDEVYLSVNVNAVVNDLLFIVAQTSFGILPTFLACLSSPNKSGPISTAKILGGACGLIAFAFSPAHQRVQIGRMLTNDSPAASPDDVDSQPASATPPAADSSGCEDAAGTGLSMDSMGFGLKK</sequence>
<dbReference type="EMBL" id="HBGU01062048">
    <property type="protein sequence ID" value="CAD9518532.1"/>
    <property type="molecule type" value="Transcribed_RNA"/>
</dbReference>
<name>A0A7S2N458_9EUKA</name>
<evidence type="ECO:0000313" key="3">
    <source>
        <dbReference type="EMBL" id="CAD9518532.1"/>
    </source>
</evidence>
<keyword evidence="2" id="KW-0472">Membrane</keyword>
<dbReference type="AlphaFoldDB" id="A0A7S2N458"/>
<evidence type="ECO:0000256" key="1">
    <source>
        <dbReference type="SAM" id="MobiDB-lite"/>
    </source>
</evidence>
<gene>
    <name evidence="3" type="ORF">CBRE1094_LOCUS33805</name>
</gene>
<reference evidence="3" key="1">
    <citation type="submission" date="2021-01" db="EMBL/GenBank/DDBJ databases">
        <authorList>
            <person name="Corre E."/>
            <person name="Pelletier E."/>
            <person name="Niang G."/>
            <person name="Scheremetjew M."/>
            <person name="Finn R."/>
            <person name="Kale V."/>
            <person name="Holt S."/>
            <person name="Cochrane G."/>
            <person name="Meng A."/>
            <person name="Brown T."/>
            <person name="Cohen L."/>
        </authorList>
    </citation>
    <scope>NUCLEOTIDE SEQUENCE</scope>
    <source>
        <strain evidence="3">UTEX LB 985</strain>
    </source>
</reference>
<protein>
    <submittedName>
        <fullName evidence="3">Uncharacterized protein</fullName>
    </submittedName>
</protein>
<feature type="compositionally biased region" description="Low complexity" evidence="1">
    <location>
        <begin position="85"/>
        <end position="109"/>
    </location>
</feature>
<accession>A0A7S2N458</accession>